<reference evidence="11" key="1">
    <citation type="submission" date="2022-04" db="EMBL/GenBank/DDBJ databases">
        <title>Diverse halophilic archaea isolated from saline environments.</title>
        <authorList>
            <person name="Cui H.-L."/>
        </authorList>
    </citation>
    <scope>NUCLEOTIDE SEQUENCE</scope>
    <source>
        <strain evidence="11">XZYJT40</strain>
    </source>
</reference>
<evidence type="ECO:0000256" key="7">
    <source>
        <dbReference type="ARBA" id="ARBA00022833"/>
    </source>
</evidence>
<dbReference type="Pfam" id="PF07687">
    <property type="entry name" value="M20_dimer"/>
    <property type="match status" value="1"/>
</dbReference>
<evidence type="ECO:0000256" key="5">
    <source>
        <dbReference type="ARBA" id="ARBA00022723"/>
    </source>
</evidence>
<comment type="cofactor">
    <cofactor evidence="1">
        <name>Co(2+)</name>
        <dbReference type="ChEBI" id="CHEBI:48828"/>
    </cofactor>
</comment>
<dbReference type="InterPro" id="IPR010182">
    <property type="entry name" value="ArgE/DapE"/>
</dbReference>
<dbReference type="SUPFAM" id="SSF55031">
    <property type="entry name" value="Bacterial exopeptidase dimerisation domain"/>
    <property type="match status" value="1"/>
</dbReference>
<evidence type="ECO:0000256" key="8">
    <source>
        <dbReference type="ARBA" id="ARBA00023285"/>
    </source>
</evidence>
<dbReference type="PANTHER" id="PTHR43808">
    <property type="entry name" value="ACETYLORNITHINE DEACETYLASE"/>
    <property type="match status" value="1"/>
</dbReference>
<dbReference type="InterPro" id="IPR011650">
    <property type="entry name" value="Peptidase_M20_dimer"/>
</dbReference>
<evidence type="ECO:0000256" key="4">
    <source>
        <dbReference type="ARBA" id="ARBA00022605"/>
    </source>
</evidence>
<evidence type="ECO:0000259" key="10">
    <source>
        <dbReference type="Pfam" id="PF07687"/>
    </source>
</evidence>
<dbReference type="Gene3D" id="3.40.630.10">
    <property type="entry name" value="Zn peptidases"/>
    <property type="match status" value="1"/>
</dbReference>
<evidence type="ECO:0000313" key="12">
    <source>
        <dbReference type="Proteomes" id="UP000830434"/>
    </source>
</evidence>
<dbReference type="Proteomes" id="UP000830434">
    <property type="component" value="Chromosome"/>
</dbReference>
<dbReference type="InterPro" id="IPR050072">
    <property type="entry name" value="Peptidase_M20A"/>
</dbReference>
<keyword evidence="4" id="KW-0028">Amino-acid biosynthesis</keyword>
<evidence type="ECO:0000256" key="1">
    <source>
        <dbReference type="ARBA" id="ARBA00001941"/>
    </source>
</evidence>
<protein>
    <submittedName>
        <fullName evidence="11">M20 family metallopeptidase</fullName>
    </submittedName>
</protein>
<organism evidence="11 12">
    <name type="scientific">Halorussus gelatinilyticus</name>
    <dbReference type="NCBI Taxonomy" id="2937524"/>
    <lineage>
        <taxon>Archaea</taxon>
        <taxon>Methanobacteriati</taxon>
        <taxon>Methanobacteriota</taxon>
        <taxon>Stenosarchaea group</taxon>
        <taxon>Halobacteria</taxon>
        <taxon>Halobacteriales</taxon>
        <taxon>Haladaptataceae</taxon>
        <taxon>Halorussus</taxon>
    </lineage>
</organism>
<keyword evidence="7" id="KW-0862">Zinc</keyword>
<dbReference type="SUPFAM" id="SSF53187">
    <property type="entry name" value="Zn-dependent exopeptidases"/>
    <property type="match status" value="1"/>
</dbReference>
<evidence type="ECO:0000256" key="9">
    <source>
        <dbReference type="SAM" id="MobiDB-lite"/>
    </source>
</evidence>
<dbReference type="AlphaFoldDB" id="A0A8U0IMM4"/>
<accession>A0A8U0IMM4</accession>
<dbReference type="PANTHER" id="PTHR43808:SF8">
    <property type="entry name" value="PEPTIDASE M20 DIMERISATION DOMAIN-CONTAINING PROTEIN"/>
    <property type="match status" value="1"/>
</dbReference>
<dbReference type="EMBL" id="CP096658">
    <property type="protein sequence ID" value="UPW01269.1"/>
    <property type="molecule type" value="Genomic_DNA"/>
</dbReference>
<comment type="cofactor">
    <cofactor evidence="2">
        <name>Zn(2+)</name>
        <dbReference type="ChEBI" id="CHEBI:29105"/>
    </cofactor>
</comment>
<evidence type="ECO:0000256" key="3">
    <source>
        <dbReference type="ARBA" id="ARBA00006247"/>
    </source>
</evidence>
<evidence type="ECO:0000256" key="6">
    <source>
        <dbReference type="ARBA" id="ARBA00022801"/>
    </source>
</evidence>
<dbReference type="RefSeq" id="WP_248655674.1">
    <property type="nucleotide sequence ID" value="NZ_CP096658.1"/>
</dbReference>
<evidence type="ECO:0000313" key="11">
    <source>
        <dbReference type="EMBL" id="UPW01269.1"/>
    </source>
</evidence>
<dbReference type="CDD" id="cd08659">
    <property type="entry name" value="M20_ArgE_DapE-like"/>
    <property type="match status" value="1"/>
</dbReference>
<dbReference type="GO" id="GO:0008652">
    <property type="term" value="P:amino acid biosynthetic process"/>
    <property type="evidence" value="ECO:0007669"/>
    <property type="project" value="UniProtKB-KW"/>
</dbReference>
<keyword evidence="8" id="KW-0170">Cobalt</keyword>
<sequence>MTRDDELADLAADLVAVPTENPPGDERPCAEFVVDWFESRGIEARLVEKPSAERAQAVAWVGDDPRDETGGGASDETAGESADAPTLVLNGHLDVVPAGDPDEWTHDPFAGVVEDGRLHGRGSADMKTNLAAAMLTVRDLAPEIESGDLDGTLVFHGAMGEETGHPGTRTLIEAGYGGDCAVVLEPTDFRVGTSGKGVVTYRVGVSGSASHASRPDQGTNAIDAARPVLDAVDEYDDRLRERTDPLVGRAYATVTEFEAGTDSNMAVLPGRAEFLLDRRILPDERFEAVEGEIETLLAEVEREADVETDLSLVKHYASAGIDPDHPLAERFRRLSAESADAPREPWGLEAATDAREFVAAGTPAIIWGPGNLAQAHAVDEYIDLADAATGLDILTDGVRGVLSDE</sequence>
<dbReference type="GeneID" id="72188983"/>
<feature type="region of interest" description="Disordered" evidence="9">
    <location>
        <begin position="59"/>
        <end position="83"/>
    </location>
</feature>
<dbReference type="Pfam" id="PF01546">
    <property type="entry name" value="Peptidase_M20"/>
    <property type="match status" value="1"/>
</dbReference>
<keyword evidence="6" id="KW-0378">Hydrolase</keyword>
<dbReference type="Gene3D" id="3.30.70.360">
    <property type="match status" value="1"/>
</dbReference>
<dbReference type="KEGG" id="haxz:M0R88_03970"/>
<dbReference type="InterPro" id="IPR036264">
    <property type="entry name" value="Bact_exopeptidase_dim_dom"/>
</dbReference>
<gene>
    <name evidence="11" type="ORF">M0R88_03970</name>
</gene>
<feature type="domain" description="Peptidase M20 dimerisation" evidence="10">
    <location>
        <begin position="196"/>
        <end position="303"/>
    </location>
</feature>
<keyword evidence="12" id="KW-1185">Reference proteome</keyword>
<dbReference type="GO" id="GO:0016787">
    <property type="term" value="F:hydrolase activity"/>
    <property type="evidence" value="ECO:0007669"/>
    <property type="project" value="UniProtKB-KW"/>
</dbReference>
<keyword evidence="5" id="KW-0479">Metal-binding</keyword>
<proteinExistence type="inferred from homology"/>
<name>A0A8U0IMM4_9EURY</name>
<comment type="similarity">
    <text evidence="3">Belongs to the peptidase M20A family.</text>
</comment>
<dbReference type="NCBIfam" id="TIGR01910">
    <property type="entry name" value="DapE-ArgE"/>
    <property type="match status" value="1"/>
</dbReference>
<dbReference type="GO" id="GO:0046872">
    <property type="term" value="F:metal ion binding"/>
    <property type="evidence" value="ECO:0007669"/>
    <property type="project" value="UniProtKB-KW"/>
</dbReference>
<evidence type="ECO:0000256" key="2">
    <source>
        <dbReference type="ARBA" id="ARBA00001947"/>
    </source>
</evidence>
<dbReference type="InterPro" id="IPR002933">
    <property type="entry name" value="Peptidase_M20"/>
</dbReference>